<dbReference type="GO" id="GO:1990281">
    <property type="term" value="C:efflux pump complex"/>
    <property type="evidence" value="ECO:0007669"/>
    <property type="project" value="TreeGrafter"/>
</dbReference>
<dbReference type="Gene3D" id="2.40.30.170">
    <property type="match status" value="1"/>
</dbReference>
<dbReference type="Gene3D" id="2.40.420.20">
    <property type="match status" value="1"/>
</dbReference>
<proteinExistence type="inferred from homology"/>
<gene>
    <name evidence="5" type="ORF">G4Z14_03280</name>
</gene>
<dbReference type="InterPro" id="IPR058792">
    <property type="entry name" value="Beta-barrel_RND_2"/>
</dbReference>
<dbReference type="PANTHER" id="PTHR30469:SF15">
    <property type="entry name" value="HLYD FAMILY OF SECRETION PROTEINS"/>
    <property type="match status" value="1"/>
</dbReference>
<keyword evidence="6" id="KW-1185">Reference proteome</keyword>
<dbReference type="Pfam" id="PF25954">
    <property type="entry name" value="Beta-barrel_RND_2"/>
    <property type="match status" value="1"/>
</dbReference>
<dbReference type="Proteomes" id="UP000477782">
    <property type="component" value="Unassembled WGS sequence"/>
</dbReference>
<dbReference type="Gene3D" id="1.10.287.470">
    <property type="entry name" value="Helix hairpin bin"/>
    <property type="match status" value="1"/>
</dbReference>
<accession>A0A6M0QP94</accession>
<evidence type="ECO:0000313" key="5">
    <source>
        <dbReference type="EMBL" id="NEY89308.1"/>
    </source>
</evidence>
<comment type="caution">
    <text evidence="5">The sequence shown here is derived from an EMBL/GenBank/DDBJ whole genome shotgun (WGS) entry which is preliminary data.</text>
</comment>
<feature type="domain" description="Multidrug resistance protein MdtA-like barrel-sandwich hybrid" evidence="3">
    <location>
        <begin position="58"/>
        <end position="213"/>
    </location>
</feature>
<protein>
    <submittedName>
        <fullName evidence="5">Efflux RND transporter periplasmic adaptor subunit</fullName>
    </submittedName>
</protein>
<dbReference type="Gene3D" id="2.40.50.100">
    <property type="match status" value="1"/>
</dbReference>
<feature type="chain" id="PRO_5027120736" evidence="2">
    <location>
        <begin position="21"/>
        <end position="370"/>
    </location>
</feature>
<dbReference type="Pfam" id="PF25917">
    <property type="entry name" value="BSH_RND"/>
    <property type="match status" value="1"/>
</dbReference>
<dbReference type="SUPFAM" id="SSF111369">
    <property type="entry name" value="HlyD-like secretion proteins"/>
    <property type="match status" value="1"/>
</dbReference>
<feature type="domain" description="CusB-like beta-barrel" evidence="4">
    <location>
        <begin position="221"/>
        <end position="289"/>
    </location>
</feature>
<dbReference type="AlphaFoldDB" id="A0A6M0QP94"/>
<name>A0A6M0QP94_9RHOB</name>
<dbReference type="PANTHER" id="PTHR30469">
    <property type="entry name" value="MULTIDRUG RESISTANCE PROTEIN MDTA"/>
    <property type="match status" value="1"/>
</dbReference>
<dbReference type="EMBL" id="JAAIVJ010000001">
    <property type="protein sequence ID" value="NEY89308.1"/>
    <property type="molecule type" value="Genomic_DNA"/>
</dbReference>
<dbReference type="NCBIfam" id="TIGR01730">
    <property type="entry name" value="RND_mfp"/>
    <property type="match status" value="1"/>
</dbReference>
<evidence type="ECO:0000256" key="2">
    <source>
        <dbReference type="SAM" id="SignalP"/>
    </source>
</evidence>
<evidence type="ECO:0000259" key="4">
    <source>
        <dbReference type="Pfam" id="PF25954"/>
    </source>
</evidence>
<feature type="signal peptide" evidence="2">
    <location>
        <begin position="1"/>
        <end position="20"/>
    </location>
</feature>
<dbReference type="InterPro" id="IPR058625">
    <property type="entry name" value="MdtA-like_BSH"/>
</dbReference>
<dbReference type="GO" id="GO:0015562">
    <property type="term" value="F:efflux transmembrane transporter activity"/>
    <property type="evidence" value="ECO:0007669"/>
    <property type="project" value="TreeGrafter"/>
</dbReference>
<dbReference type="RefSeq" id="WP_164623312.1">
    <property type="nucleotide sequence ID" value="NZ_JAAIVJ010000001.1"/>
</dbReference>
<evidence type="ECO:0000313" key="6">
    <source>
        <dbReference type="Proteomes" id="UP000477782"/>
    </source>
</evidence>
<dbReference type="InterPro" id="IPR006143">
    <property type="entry name" value="RND_pump_MFP"/>
</dbReference>
<organism evidence="5 6">
    <name type="scientific">Tabrizicola oligotrophica</name>
    <dbReference type="NCBI Taxonomy" id="2710650"/>
    <lineage>
        <taxon>Bacteria</taxon>
        <taxon>Pseudomonadati</taxon>
        <taxon>Pseudomonadota</taxon>
        <taxon>Alphaproteobacteria</taxon>
        <taxon>Rhodobacterales</taxon>
        <taxon>Paracoccaceae</taxon>
        <taxon>Tabrizicola</taxon>
    </lineage>
</organism>
<reference evidence="5 6" key="1">
    <citation type="submission" date="2020-02" db="EMBL/GenBank/DDBJ databases">
        <authorList>
            <person name="Chen W.-M."/>
        </authorList>
    </citation>
    <scope>NUCLEOTIDE SEQUENCE [LARGE SCALE GENOMIC DNA]</scope>
    <source>
        <strain evidence="5 6">KMS-5</strain>
    </source>
</reference>
<keyword evidence="2" id="KW-0732">Signal</keyword>
<sequence>MRRSLALLLTLAAQPLWAEAATPDAAQTIPAPHITVATVETRPLRDVIIASGLIGAVEQVQVAPLVEGQPIEELLADVGDQVQAGQVLARLSTSTLTLQKAQLNASLAAARAAVPQAEAQADEAVRVATRTETLLKQGTASQANADKANATAISATQALEAARANLALVEAQLANVDLMLARTEVKAPVAGEITARTAQVGTIASAAQPMFAMIRDNALELRADVAEGDVLRLAPGQPVTLQLAGDRTTRKGTVRLVEPAIDTATRMGRVRITIDEAEGVRPGMYAMAEILVAELTATAAPITALGISPEGPIVLKVSGDTARQITVQTGIRDAGWVEISAGLQPGDRIVAKAGAFVRDGDRITPVAAKE</sequence>
<evidence type="ECO:0000259" key="3">
    <source>
        <dbReference type="Pfam" id="PF25917"/>
    </source>
</evidence>
<comment type="similarity">
    <text evidence="1">Belongs to the membrane fusion protein (MFP) (TC 8.A.1) family.</text>
</comment>
<evidence type="ECO:0000256" key="1">
    <source>
        <dbReference type="ARBA" id="ARBA00009477"/>
    </source>
</evidence>